<dbReference type="GO" id="GO:0046914">
    <property type="term" value="F:transition metal ion binding"/>
    <property type="evidence" value="ECO:0007669"/>
    <property type="project" value="InterPro"/>
</dbReference>
<protein>
    <submittedName>
        <fullName evidence="6">Iron dependent repressor</fullName>
    </submittedName>
</protein>
<dbReference type="EMBL" id="LGHE01000223">
    <property type="protein sequence ID" value="KUK99833.1"/>
    <property type="molecule type" value="Genomic_DNA"/>
</dbReference>
<dbReference type="PANTHER" id="PTHR33238:SF7">
    <property type="entry name" value="IRON-DEPENDENT TRANSCRIPTIONAL REGULATOR"/>
    <property type="match status" value="1"/>
</dbReference>
<dbReference type="SMART" id="SM00529">
    <property type="entry name" value="HTH_DTXR"/>
    <property type="match status" value="1"/>
</dbReference>
<evidence type="ECO:0000259" key="5">
    <source>
        <dbReference type="PROSITE" id="PS50944"/>
    </source>
</evidence>
<evidence type="ECO:0000256" key="1">
    <source>
        <dbReference type="ARBA" id="ARBA00007871"/>
    </source>
</evidence>
<evidence type="ECO:0000256" key="2">
    <source>
        <dbReference type="ARBA" id="ARBA00023015"/>
    </source>
</evidence>
<evidence type="ECO:0000313" key="6">
    <source>
        <dbReference type="EMBL" id="KUK62072.1"/>
    </source>
</evidence>
<dbReference type="Gene3D" id="1.10.10.10">
    <property type="entry name" value="Winged helix-like DNA-binding domain superfamily/Winged helix DNA-binding domain"/>
    <property type="match status" value="1"/>
</dbReference>
<dbReference type="PATRIC" id="fig|2198.3.peg.1658"/>
<dbReference type="SUPFAM" id="SSF47979">
    <property type="entry name" value="Iron-dependent repressor protein, dimerization domain"/>
    <property type="match status" value="1"/>
</dbReference>
<evidence type="ECO:0000256" key="3">
    <source>
        <dbReference type="ARBA" id="ARBA00023125"/>
    </source>
</evidence>
<comment type="caution">
    <text evidence="6">The sequence shown here is derived from an EMBL/GenBank/DDBJ whole genome shotgun (WGS) entry which is preliminary data.</text>
</comment>
<dbReference type="GO" id="GO:0003677">
    <property type="term" value="F:DNA binding"/>
    <property type="evidence" value="ECO:0007669"/>
    <property type="project" value="UniProtKB-KW"/>
</dbReference>
<dbReference type="Proteomes" id="UP000054598">
    <property type="component" value="Unassembled WGS sequence"/>
</dbReference>
<keyword evidence="2" id="KW-0805">Transcription regulation</keyword>
<dbReference type="InterPro" id="IPR036388">
    <property type="entry name" value="WH-like_DNA-bd_sf"/>
</dbReference>
<gene>
    <name evidence="6" type="ORF">XD82_0819</name>
    <name evidence="7" type="ORF">XE10_1673</name>
</gene>
<dbReference type="InterPro" id="IPR050536">
    <property type="entry name" value="DtxR_MntR_Metal-Reg"/>
</dbReference>
<dbReference type="GO" id="GO:0046983">
    <property type="term" value="F:protein dimerization activity"/>
    <property type="evidence" value="ECO:0007669"/>
    <property type="project" value="InterPro"/>
</dbReference>
<dbReference type="InterPro" id="IPR022689">
    <property type="entry name" value="Iron_dep_repressor"/>
</dbReference>
<proteinExistence type="inferred from homology"/>
<dbReference type="Proteomes" id="UP000054323">
    <property type="component" value="Unassembled WGS sequence"/>
</dbReference>
<evidence type="ECO:0000256" key="4">
    <source>
        <dbReference type="ARBA" id="ARBA00023163"/>
    </source>
</evidence>
<dbReference type="InterPro" id="IPR022687">
    <property type="entry name" value="HTH_DTXR"/>
</dbReference>
<name>A0A101GP96_9EURY</name>
<evidence type="ECO:0000313" key="7">
    <source>
        <dbReference type="EMBL" id="KUK99833.1"/>
    </source>
</evidence>
<dbReference type="SUPFAM" id="SSF46785">
    <property type="entry name" value="Winged helix' DNA-binding domain"/>
    <property type="match status" value="1"/>
</dbReference>
<sequence>MRRKTKEEYIEIICLLEKQRGRAQTGMIAEAIDVKPPSVTEMLRKLEHEGLIVYETYAGATLTPTGEEMARDLRKRHRTFADLLELLGVGGETAEADACQFEHHVSPETLEHLRVFLAFLKESPDGRRCLAAFGEFRKRRG</sequence>
<dbReference type="Gene3D" id="1.10.60.10">
    <property type="entry name" value="Iron dependent repressor, metal binding and dimerisation domain"/>
    <property type="match status" value="1"/>
</dbReference>
<dbReference type="Pfam" id="PF02742">
    <property type="entry name" value="Fe_dep_repr_C"/>
    <property type="match status" value="1"/>
</dbReference>
<dbReference type="InterPro" id="IPR036421">
    <property type="entry name" value="Fe_dep_repressor_sf"/>
</dbReference>
<organism evidence="6 8">
    <name type="scientific">Methanoculleus marisnigri</name>
    <dbReference type="NCBI Taxonomy" id="2198"/>
    <lineage>
        <taxon>Archaea</taxon>
        <taxon>Methanobacteriati</taxon>
        <taxon>Methanobacteriota</taxon>
        <taxon>Stenosarchaea group</taxon>
        <taxon>Methanomicrobia</taxon>
        <taxon>Methanomicrobiales</taxon>
        <taxon>Methanomicrobiaceae</taxon>
        <taxon>Methanoculleus</taxon>
    </lineage>
</organism>
<keyword evidence="3" id="KW-0238">DNA-binding</keyword>
<dbReference type="PROSITE" id="PS50944">
    <property type="entry name" value="HTH_DTXR"/>
    <property type="match status" value="1"/>
</dbReference>
<dbReference type="Pfam" id="PF01325">
    <property type="entry name" value="Fe_dep_repress"/>
    <property type="match status" value="1"/>
</dbReference>
<reference evidence="6" key="1">
    <citation type="journal article" date="2015" name="MBio">
        <title>Genome-resolved metagenomic analysis reveals roles for candidate phyla and other microbial community members in biogeochemical transformations in oil reservoirs.</title>
        <authorList>
            <person name="Hu P."/>
            <person name="Tom L."/>
            <person name="Singh A."/>
            <person name="Thomas B.C."/>
            <person name="Baker B.J."/>
            <person name="Piceno Y.M."/>
            <person name="Andersen G.L."/>
            <person name="Banfield J.F."/>
        </authorList>
    </citation>
    <scope>NUCLEOTIDE SEQUENCE [LARGE SCALE GENOMIC DNA]</scope>
    <source>
        <strain evidence="6">62_101</strain>
        <strain evidence="7">63_41</strain>
    </source>
</reference>
<dbReference type="AlphaFoldDB" id="A0A101GP96"/>
<reference evidence="8 9" key="2">
    <citation type="journal article" date="2015" name="MBio">
        <title>Genome-Resolved Metagenomic Analysis Reveals Roles for Candidate Phyla and Other Microbial Community Members in Biogeochemical Transformations in Oil Reservoirs.</title>
        <authorList>
            <person name="Hu P."/>
            <person name="Tom L."/>
            <person name="Singh A."/>
            <person name="Thomas B.C."/>
            <person name="Baker B.J."/>
            <person name="Piceno Y.M."/>
            <person name="Andersen G.L."/>
            <person name="Banfield J.F."/>
        </authorList>
    </citation>
    <scope>NUCLEOTIDE SEQUENCE [LARGE SCALE GENOMIC DNA]</scope>
</reference>
<dbReference type="EMBL" id="LGGD01000083">
    <property type="protein sequence ID" value="KUK62072.1"/>
    <property type="molecule type" value="Genomic_DNA"/>
</dbReference>
<accession>A0A101GP96</accession>
<dbReference type="PANTHER" id="PTHR33238">
    <property type="entry name" value="IRON (METAL) DEPENDENT REPRESSOR, DTXR FAMILY"/>
    <property type="match status" value="1"/>
</dbReference>
<evidence type="ECO:0000313" key="9">
    <source>
        <dbReference type="Proteomes" id="UP000054598"/>
    </source>
</evidence>
<keyword evidence="4" id="KW-0804">Transcription</keyword>
<dbReference type="GO" id="GO:0003700">
    <property type="term" value="F:DNA-binding transcription factor activity"/>
    <property type="evidence" value="ECO:0007669"/>
    <property type="project" value="InterPro"/>
</dbReference>
<comment type="similarity">
    <text evidence="1">Belongs to the DtxR/MntR family.</text>
</comment>
<feature type="domain" description="HTH dtxR-type" evidence="5">
    <location>
        <begin position="1"/>
        <end position="63"/>
    </location>
</feature>
<dbReference type="InterPro" id="IPR036390">
    <property type="entry name" value="WH_DNA-bd_sf"/>
</dbReference>
<dbReference type="InterPro" id="IPR001367">
    <property type="entry name" value="Fe_dep_repressor"/>
</dbReference>
<evidence type="ECO:0000313" key="8">
    <source>
        <dbReference type="Proteomes" id="UP000054323"/>
    </source>
</evidence>